<evidence type="ECO:0000256" key="3">
    <source>
        <dbReference type="PIRSR" id="PIRSR603469-2"/>
    </source>
</evidence>
<sequence>MDPQTIRVLQTADVNPKDLTEVQLKEVRKLNFNELDKDTSTRWTYDQYAGVAKKMIDQDAQYRVPYFNAKKIKNMPATVTRDAQTGQVAELEIWDSWPVQDAKTGRVVNYKGYQLMIAMMGIPNQNDAHIYLLYNKYNDNNLNHWKCAGPIFGFNAK</sequence>
<dbReference type="SUPFAM" id="SSF75005">
    <property type="entry name" value="Arabinanase/levansucrase/invertase"/>
    <property type="match status" value="1"/>
</dbReference>
<comment type="similarity">
    <text evidence="1 5">Belongs to the glycosyl hydrolase 68 family.</text>
</comment>
<keyword evidence="2 4" id="KW-0106">Calcium</keyword>
<dbReference type="GO" id="GO:0050053">
    <property type="term" value="F:levansucrase activity"/>
    <property type="evidence" value="ECO:0007669"/>
    <property type="project" value="InterPro"/>
</dbReference>
<name>A0A921LJ39_9LACO</name>
<accession>A0A921LJ39</accession>
<comment type="cofactor">
    <cofactor evidence="4">
        <name>Ca(2+)</name>
        <dbReference type="ChEBI" id="CHEBI:29108"/>
    </cofactor>
</comment>
<evidence type="ECO:0000256" key="5">
    <source>
        <dbReference type="RuleBase" id="RU361220"/>
    </source>
</evidence>
<reference evidence="6" key="1">
    <citation type="journal article" date="2021" name="PeerJ">
        <title>Extensive microbial diversity within the chicken gut microbiome revealed by metagenomics and culture.</title>
        <authorList>
            <person name="Gilroy R."/>
            <person name="Ravi A."/>
            <person name="Getino M."/>
            <person name="Pursley I."/>
            <person name="Horton D.L."/>
            <person name="Alikhan N.F."/>
            <person name="Baker D."/>
            <person name="Gharbi K."/>
            <person name="Hall N."/>
            <person name="Watson M."/>
            <person name="Adriaenssens E.M."/>
            <person name="Foster-Nyarko E."/>
            <person name="Jarju S."/>
            <person name="Secka A."/>
            <person name="Antonio M."/>
            <person name="Oren A."/>
            <person name="Chaudhuri R.R."/>
            <person name="La Ragione R."/>
            <person name="Hildebrand F."/>
            <person name="Pallen M.J."/>
        </authorList>
    </citation>
    <scope>NUCLEOTIDE SEQUENCE</scope>
    <source>
        <strain evidence="6">CHK189-29639</strain>
    </source>
</reference>
<evidence type="ECO:0000256" key="1">
    <source>
        <dbReference type="ARBA" id="ARBA00006775"/>
    </source>
</evidence>
<gene>
    <name evidence="6" type="ORF">K8V06_02480</name>
</gene>
<organism evidence="6 7">
    <name type="scientific">Ligilactobacillus salivarius</name>
    <dbReference type="NCBI Taxonomy" id="1624"/>
    <lineage>
        <taxon>Bacteria</taxon>
        <taxon>Bacillati</taxon>
        <taxon>Bacillota</taxon>
        <taxon>Bacilli</taxon>
        <taxon>Lactobacillales</taxon>
        <taxon>Lactobacillaceae</taxon>
        <taxon>Ligilactobacillus</taxon>
    </lineage>
</organism>
<comment type="caution">
    <text evidence="6">The sequence shown here is derived from an EMBL/GenBank/DDBJ whole genome shotgun (WGS) entry which is preliminary data.</text>
</comment>
<evidence type="ECO:0000313" key="7">
    <source>
        <dbReference type="Proteomes" id="UP000759256"/>
    </source>
</evidence>
<keyword evidence="6" id="KW-0378">Hydrolase</keyword>
<evidence type="ECO:0000256" key="2">
    <source>
        <dbReference type="ARBA" id="ARBA00022837"/>
    </source>
</evidence>
<dbReference type="AlphaFoldDB" id="A0A921LJ39"/>
<keyword evidence="4" id="KW-0479">Metal-binding</keyword>
<dbReference type="InterPro" id="IPR023296">
    <property type="entry name" value="Glyco_hydro_beta-prop_sf"/>
</dbReference>
<proteinExistence type="inferred from homology"/>
<feature type="non-terminal residue" evidence="6">
    <location>
        <position position="157"/>
    </location>
</feature>
<dbReference type="InterPro" id="IPR003469">
    <property type="entry name" value="Glyco_hydro_68"/>
</dbReference>
<dbReference type="GO" id="GO:0016787">
    <property type="term" value="F:hydrolase activity"/>
    <property type="evidence" value="ECO:0007669"/>
    <property type="project" value="UniProtKB-KW"/>
</dbReference>
<feature type="binding site" evidence="3">
    <location>
        <position position="94"/>
    </location>
    <ligand>
        <name>substrate</name>
    </ligand>
</feature>
<feature type="binding site" evidence="4">
    <location>
        <position position="140"/>
    </location>
    <ligand>
        <name>Ca(2+)</name>
        <dbReference type="ChEBI" id="CHEBI:29108"/>
        <label>1</label>
    </ligand>
</feature>
<dbReference type="Pfam" id="PF02435">
    <property type="entry name" value="Glyco_hydro_68"/>
    <property type="match status" value="1"/>
</dbReference>
<reference evidence="6" key="2">
    <citation type="submission" date="2021-09" db="EMBL/GenBank/DDBJ databases">
        <authorList>
            <person name="Gilroy R."/>
        </authorList>
    </citation>
    <scope>NUCLEOTIDE SEQUENCE</scope>
    <source>
        <strain evidence="6">CHK189-29639</strain>
    </source>
</reference>
<dbReference type="EMBL" id="DYVK01000025">
    <property type="protein sequence ID" value="HJG14992.1"/>
    <property type="molecule type" value="Genomic_DNA"/>
</dbReference>
<evidence type="ECO:0000313" key="6">
    <source>
        <dbReference type="EMBL" id="HJG14992.1"/>
    </source>
</evidence>
<dbReference type="Gene3D" id="2.115.10.20">
    <property type="entry name" value="Glycosyl hydrolase domain, family 43"/>
    <property type="match status" value="1"/>
</dbReference>
<dbReference type="GO" id="GO:0046872">
    <property type="term" value="F:metal ion binding"/>
    <property type="evidence" value="ECO:0007669"/>
    <property type="project" value="UniProtKB-KW"/>
</dbReference>
<evidence type="ECO:0000256" key="4">
    <source>
        <dbReference type="PIRSR" id="PIRSR603469-3"/>
    </source>
</evidence>
<dbReference type="Proteomes" id="UP000759256">
    <property type="component" value="Unassembled WGS sequence"/>
</dbReference>
<dbReference type="GO" id="GO:0009758">
    <property type="term" value="P:carbohydrate utilization"/>
    <property type="evidence" value="ECO:0007669"/>
    <property type="project" value="InterPro"/>
</dbReference>
<protein>
    <submittedName>
        <fullName evidence="6">Glycoside hydrolase family 68 protein</fullName>
    </submittedName>
</protein>